<reference evidence="1" key="1">
    <citation type="submission" date="2021-01" db="EMBL/GenBank/DDBJ databases">
        <title>Phytophthora aleatoria, a newly-described species from Pinus radiata is distinct from Phytophthora cactorum isolates based on comparative genomics.</title>
        <authorList>
            <person name="Mcdougal R."/>
            <person name="Panda P."/>
            <person name="Williams N."/>
            <person name="Studholme D.J."/>
        </authorList>
    </citation>
    <scope>NUCLEOTIDE SEQUENCE</scope>
    <source>
        <strain evidence="1">NZFS 3830</strain>
    </source>
</reference>
<sequence length="182" mass="20418">MEAHARRAIGVPARRFGAPVGARHPVDAADVAVVIACAGYNFGVARRSVSSSKLVSTVTCCPFAACIPSSASEAAESDEENPKEDWEWPENLKHVYWCMDQVNKWKAEDSDLSFNAFYGNNFRDAGARPGLVNRDHWERFCLQQGKTFADDVFARDIVAFFNFIRAENVPIDYVELFKVYQD</sequence>
<accession>A0A8T1U7T1</accession>
<protein>
    <submittedName>
        <fullName evidence="1">Uncharacterized protein</fullName>
    </submittedName>
</protein>
<gene>
    <name evidence="1" type="ORF">JG687_00012165</name>
</gene>
<evidence type="ECO:0000313" key="1">
    <source>
        <dbReference type="EMBL" id="KAG6953845.1"/>
    </source>
</evidence>
<proteinExistence type="predicted"/>
<name>A0A8T1U7T1_9STRA</name>
<organism evidence="1 2">
    <name type="scientific">Phytophthora cactorum</name>
    <dbReference type="NCBI Taxonomy" id="29920"/>
    <lineage>
        <taxon>Eukaryota</taxon>
        <taxon>Sar</taxon>
        <taxon>Stramenopiles</taxon>
        <taxon>Oomycota</taxon>
        <taxon>Peronosporomycetes</taxon>
        <taxon>Peronosporales</taxon>
        <taxon>Peronosporaceae</taxon>
        <taxon>Phytophthora</taxon>
    </lineage>
</organism>
<dbReference type="Proteomes" id="UP000688947">
    <property type="component" value="Unassembled WGS sequence"/>
</dbReference>
<evidence type="ECO:0000313" key="2">
    <source>
        <dbReference type="Proteomes" id="UP000688947"/>
    </source>
</evidence>
<dbReference type="EMBL" id="JAENGZ010000795">
    <property type="protein sequence ID" value="KAG6953845.1"/>
    <property type="molecule type" value="Genomic_DNA"/>
</dbReference>
<dbReference type="AlphaFoldDB" id="A0A8T1U7T1"/>
<comment type="caution">
    <text evidence="1">The sequence shown here is derived from an EMBL/GenBank/DDBJ whole genome shotgun (WGS) entry which is preliminary data.</text>
</comment>
<dbReference type="VEuPathDB" id="FungiDB:PC110_g5349"/>
<dbReference type="VEuPathDB" id="FungiDB:PC110_g8080"/>
<dbReference type="OrthoDB" id="89881at2759"/>